<reference evidence="6" key="1">
    <citation type="submission" date="2023-10" db="EMBL/GenBank/DDBJ databases">
        <title>Chromosome-level genome of the transformable northern wattle, Acacia crassicarpa.</title>
        <authorList>
            <person name="Massaro I."/>
            <person name="Sinha N.R."/>
            <person name="Poethig S."/>
            <person name="Leichty A.R."/>
        </authorList>
    </citation>
    <scope>NUCLEOTIDE SEQUENCE</scope>
    <source>
        <strain evidence="6">Acra3RX</strain>
        <tissue evidence="6">Leaf</tissue>
    </source>
</reference>
<protein>
    <recommendedName>
        <fullName evidence="5">Glycosyltransferase</fullName>
        <ecNumber evidence="5">2.4.1.-</ecNumber>
    </recommendedName>
</protein>
<dbReference type="FunFam" id="3.40.50.2000:FF:000071">
    <property type="entry name" value="Glycosyltransferase"/>
    <property type="match status" value="1"/>
</dbReference>
<comment type="caution">
    <text evidence="6">The sequence shown here is derived from an EMBL/GenBank/DDBJ whole genome shotgun (WGS) entry which is preliminary data.</text>
</comment>
<sequence>MAEADHQLKLVFLPFFSTSHIIPLVDIARIFAIFGVDVTIIATPANAAIFQKSIDRDSARGQPIRTHTLKFPFSEVDLPEGIETFNADTPRDMTYKIHRGLSLLKDQFEQLFQDYQADCIVTDMFFPWSVETAAKMNIPRLIYVGGSRFAHALGHAIEKYEPHAKVESDTDTFVIPGLPDEIRMTLLQVPDSLRTTNEFTYMMKAIKDSERKSFGSLFDSFSVLDGAYLEHYKKVMGTKSWGVGPVSAWANQGEDKAKRGRAKVEEEEGWLKWLNTKTEESVIYVSFGSMNRFPLSHLIEIAHGLESSGHNFLWVVPKKQKGDEGFEFLEEFEKRVKETNRGYVFKGWAPQLLILDHPAIGGVVTHCGWNTVMESVNAGLPMVTWPLFAEQFENEKLLVDVLKIGVAVGCKEWRNWDDLPEEAAVTREEIRKAVALLMGDGEEAKERRRKAKELSQEAKKAIEVGGSSYNSVKEIIEEIRSYKRGKVMDKEA</sequence>
<dbReference type="Gene3D" id="3.40.50.2000">
    <property type="entry name" value="Glycogen Phosphorylase B"/>
    <property type="match status" value="2"/>
</dbReference>
<dbReference type="InterPro" id="IPR035595">
    <property type="entry name" value="UDP_glycos_trans_CS"/>
</dbReference>
<keyword evidence="3 4" id="KW-0808">Transferase</keyword>
<evidence type="ECO:0000256" key="3">
    <source>
        <dbReference type="ARBA" id="ARBA00022679"/>
    </source>
</evidence>
<proteinExistence type="inferred from homology"/>
<dbReference type="Proteomes" id="UP001293593">
    <property type="component" value="Unassembled WGS sequence"/>
</dbReference>
<evidence type="ECO:0000256" key="4">
    <source>
        <dbReference type="RuleBase" id="RU003718"/>
    </source>
</evidence>
<name>A0AAE1MCH4_9FABA</name>
<dbReference type="EMBL" id="JAWXYG010000010">
    <property type="protein sequence ID" value="KAK4260109.1"/>
    <property type="molecule type" value="Genomic_DNA"/>
</dbReference>
<comment type="similarity">
    <text evidence="1 4">Belongs to the UDP-glycosyltransferase family.</text>
</comment>
<evidence type="ECO:0000256" key="2">
    <source>
        <dbReference type="ARBA" id="ARBA00022676"/>
    </source>
</evidence>
<gene>
    <name evidence="6" type="ORF">QN277_003267</name>
</gene>
<organism evidence="6 7">
    <name type="scientific">Acacia crassicarpa</name>
    <name type="common">northern wattle</name>
    <dbReference type="NCBI Taxonomy" id="499986"/>
    <lineage>
        <taxon>Eukaryota</taxon>
        <taxon>Viridiplantae</taxon>
        <taxon>Streptophyta</taxon>
        <taxon>Embryophyta</taxon>
        <taxon>Tracheophyta</taxon>
        <taxon>Spermatophyta</taxon>
        <taxon>Magnoliopsida</taxon>
        <taxon>eudicotyledons</taxon>
        <taxon>Gunneridae</taxon>
        <taxon>Pentapetalae</taxon>
        <taxon>rosids</taxon>
        <taxon>fabids</taxon>
        <taxon>Fabales</taxon>
        <taxon>Fabaceae</taxon>
        <taxon>Caesalpinioideae</taxon>
        <taxon>mimosoid clade</taxon>
        <taxon>Acacieae</taxon>
        <taxon>Acacia</taxon>
    </lineage>
</organism>
<evidence type="ECO:0000313" key="6">
    <source>
        <dbReference type="EMBL" id="KAK4260109.1"/>
    </source>
</evidence>
<accession>A0AAE1MCH4</accession>
<dbReference type="SUPFAM" id="SSF53756">
    <property type="entry name" value="UDP-Glycosyltransferase/glycogen phosphorylase"/>
    <property type="match status" value="1"/>
</dbReference>
<dbReference type="InterPro" id="IPR002213">
    <property type="entry name" value="UDP_glucos_trans"/>
</dbReference>
<evidence type="ECO:0000256" key="1">
    <source>
        <dbReference type="ARBA" id="ARBA00009995"/>
    </source>
</evidence>
<dbReference type="FunFam" id="3.40.50.2000:FF:000047">
    <property type="entry name" value="Glycosyltransferase"/>
    <property type="match status" value="1"/>
</dbReference>
<dbReference type="PANTHER" id="PTHR48047:SF45">
    <property type="entry name" value="SCOPOLETIN GLUCOSYLTRANSFERASE-LIKE"/>
    <property type="match status" value="1"/>
</dbReference>
<keyword evidence="2 4" id="KW-0328">Glycosyltransferase</keyword>
<dbReference type="EC" id="2.4.1.-" evidence="5"/>
<evidence type="ECO:0000313" key="7">
    <source>
        <dbReference type="Proteomes" id="UP001293593"/>
    </source>
</evidence>
<dbReference type="AlphaFoldDB" id="A0AAE1MCH4"/>
<dbReference type="Pfam" id="PF00201">
    <property type="entry name" value="UDPGT"/>
    <property type="match status" value="1"/>
</dbReference>
<keyword evidence="7" id="KW-1185">Reference proteome</keyword>
<dbReference type="PANTHER" id="PTHR48047">
    <property type="entry name" value="GLYCOSYLTRANSFERASE"/>
    <property type="match status" value="1"/>
</dbReference>
<dbReference type="GO" id="GO:0035251">
    <property type="term" value="F:UDP-glucosyltransferase activity"/>
    <property type="evidence" value="ECO:0007669"/>
    <property type="project" value="TreeGrafter"/>
</dbReference>
<dbReference type="PROSITE" id="PS00375">
    <property type="entry name" value="UDPGT"/>
    <property type="match status" value="1"/>
</dbReference>
<evidence type="ECO:0000256" key="5">
    <source>
        <dbReference type="RuleBase" id="RU362057"/>
    </source>
</evidence>
<dbReference type="CDD" id="cd03784">
    <property type="entry name" value="GT1_Gtf-like"/>
    <property type="match status" value="1"/>
</dbReference>